<dbReference type="Proteomes" id="UP000179243">
    <property type="component" value="Unassembled WGS sequence"/>
</dbReference>
<name>A0A1F7F0F0_UNCRA</name>
<evidence type="ECO:0000313" key="1">
    <source>
        <dbReference type="EMBL" id="OGK00130.1"/>
    </source>
</evidence>
<proteinExistence type="predicted"/>
<dbReference type="InterPro" id="IPR026444">
    <property type="entry name" value="Secre_tail"/>
</dbReference>
<dbReference type="NCBIfam" id="TIGR04183">
    <property type="entry name" value="Por_Secre_tail"/>
    <property type="match status" value="1"/>
</dbReference>
<comment type="caution">
    <text evidence="1">The sequence shown here is derived from an EMBL/GenBank/DDBJ whole genome shotgun (WGS) entry which is preliminary data.</text>
</comment>
<dbReference type="EMBL" id="MFYX01000153">
    <property type="protein sequence ID" value="OGK00130.1"/>
    <property type="molecule type" value="Genomic_DNA"/>
</dbReference>
<evidence type="ECO:0000313" key="2">
    <source>
        <dbReference type="Proteomes" id="UP000179243"/>
    </source>
</evidence>
<accession>A0A1F7F0F0</accession>
<dbReference type="AlphaFoldDB" id="A0A1F7F0F0"/>
<gene>
    <name evidence="1" type="ORF">A2519_22040</name>
</gene>
<protein>
    <recommendedName>
        <fullName evidence="3">Secretion system C-terminal sorting domain-containing protein</fullName>
    </recommendedName>
</protein>
<evidence type="ECO:0008006" key="3">
    <source>
        <dbReference type="Google" id="ProtNLM"/>
    </source>
</evidence>
<organism evidence="1 2">
    <name type="scientific">Candidatus Raymondbacteria bacterium RIFOXYD12_FULL_49_13</name>
    <dbReference type="NCBI Taxonomy" id="1817890"/>
    <lineage>
        <taxon>Bacteria</taxon>
        <taxon>Raymondiibacteriota</taxon>
    </lineage>
</organism>
<reference evidence="1 2" key="1">
    <citation type="journal article" date="2016" name="Nat. Commun.">
        <title>Thousands of microbial genomes shed light on interconnected biogeochemical processes in an aquifer system.</title>
        <authorList>
            <person name="Anantharaman K."/>
            <person name="Brown C.T."/>
            <person name="Hug L.A."/>
            <person name="Sharon I."/>
            <person name="Castelle C.J."/>
            <person name="Probst A.J."/>
            <person name="Thomas B.C."/>
            <person name="Singh A."/>
            <person name="Wilkins M.J."/>
            <person name="Karaoz U."/>
            <person name="Brodie E.L."/>
            <person name="Williams K.H."/>
            <person name="Hubbard S.S."/>
            <person name="Banfield J.F."/>
        </authorList>
    </citation>
    <scope>NUCLEOTIDE SEQUENCE [LARGE SCALE GENOMIC DNA]</scope>
</reference>
<sequence>MGGRILSTVFIGAIFSLVLAQQDQDKLLFPKDIVYEGSFSVNGGPRVGCDECGTFTYGAAAFGYYPHGDPTGPDDGYPGSLFGSGHAWNHWMVEVNIPTPVISTAKNIADLHETTPLQPWADPFSGIPDAYQTNVWGLLYLEAQGTQSNGKVYATVGQDEIWVPPNGNSIAWLDPDLSNPNTGGLWRLDTFARWDIGRYMCEIPKEWADSNTPGKILGCGRERNTGAEGPNLFACAPWENGNTPAPGDTIDGVPLLHFTDKGEKMFTPLSNYTGIAWLTYGSRSAVILYAVLDFSMDHGYESGHFSLGVFPCFVFYDPSDLSDVVHGRKKSSDPRWYARKNLNQFMYGEPGPKGGNMDMEAGSSYGSGMAYDREHGKIYIGQRIPSQGVFIHVFKIDTTTSAISKSPVKHKNALKVTACPNPFNPTVHIQISGMEPNAEIVSAAIYSLDGRLVETLYQGAEKSQAAVRTYIWNASLRPSGLYVLRVQYSGTVFTKILALVK</sequence>